<sequence length="256" mass="27872">MDPSPPLPGLQDIYEAVVYAHFRGHPETANGKTLSMEEVASVTYDRLASLSNPQELTGEEESASAAQSTGVHPSPHTHLLVLGVFTAPAAEKVFGALAEAPFRGIVSTRKHFTRAGTCLVLELTSSAKSIITKLAQASMQAHCLSLSDDPAVHLLRLKALPLPERVPRLLPLSRHPSSTLMLLNVHSTRDEISMFLAEECHEVERLFFTSTALFILASSTKSAESIYAALEGRTINGHPTFIAYYPEALRDIELFN</sequence>
<evidence type="ECO:0000313" key="3">
    <source>
        <dbReference type="Proteomes" id="UP000185944"/>
    </source>
</evidence>
<dbReference type="AlphaFoldDB" id="A0A177EID4"/>
<gene>
    <name evidence="2" type="ORF">NEDG_00172</name>
</gene>
<comment type="caution">
    <text evidence="2">The sequence shown here is derived from an EMBL/GenBank/DDBJ whole genome shotgun (WGS) entry which is preliminary data.</text>
</comment>
<accession>A0A177EID4</accession>
<dbReference type="RefSeq" id="XP_067545298.1">
    <property type="nucleotide sequence ID" value="XM_067687590.1"/>
</dbReference>
<dbReference type="VEuPathDB" id="MicrosporidiaDB:NEDG_00172"/>
<keyword evidence="3" id="KW-1185">Reference proteome</keyword>
<dbReference type="Proteomes" id="UP000185944">
    <property type="component" value="Unassembled WGS sequence"/>
</dbReference>
<feature type="region of interest" description="Disordered" evidence="1">
    <location>
        <begin position="53"/>
        <end position="72"/>
    </location>
</feature>
<dbReference type="OrthoDB" id="10595765at2759"/>
<protein>
    <submittedName>
        <fullName evidence="2">Uncharacterized protein</fullName>
    </submittedName>
</protein>
<proteinExistence type="predicted"/>
<evidence type="ECO:0000313" key="2">
    <source>
        <dbReference type="EMBL" id="OAG31697.1"/>
    </source>
</evidence>
<name>A0A177EID4_9MICR</name>
<dbReference type="GeneID" id="93646522"/>
<evidence type="ECO:0000256" key="1">
    <source>
        <dbReference type="SAM" id="MobiDB-lite"/>
    </source>
</evidence>
<reference evidence="2 3" key="1">
    <citation type="submission" date="2016-02" db="EMBL/GenBank/DDBJ databases">
        <title>Discovery of a natural microsporidian pathogen with a broad tissue tropism in Caenorhabditis elegans.</title>
        <authorList>
            <person name="Luallen R.J."/>
            <person name="Reinke A.W."/>
            <person name="Tong L."/>
            <person name="Botts M.R."/>
            <person name="Felix M.-A."/>
            <person name="Troemel E.R."/>
        </authorList>
    </citation>
    <scope>NUCLEOTIDE SEQUENCE [LARGE SCALE GENOMIC DNA]</scope>
    <source>
        <strain evidence="2 3">JUm2807</strain>
    </source>
</reference>
<dbReference type="EMBL" id="LTDL01000014">
    <property type="protein sequence ID" value="OAG31697.1"/>
    <property type="molecule type" value="Genomic_DNA"/>
</dbReference>
<organism evidence="2 3">
    <name type="scientific">Nematocida displodere</name>
    <dbReference type="NCBI Taxonomy" id="1805483"/>
    <lineage>
        <taxon>Eukaryota</taxon>
        <taxon>Fungi</taxon>
        <taxon>Fungi incertae sedis</taxon>
        <taxon>Microsporidia</taxon>
        <taxon>Nematocida</taxon>
    </lineage>
</organism>